<dbReference type="OrthoDB" id="428260at2759"/>
<dbReference type="AlphaFoldDB" id="A0A9W9FE65"/>
<dbReference type="Proteomes" id="UP001149074">
    <property type="component" value="Unassembled WGS sequence"/>
</dbReference>
<evidence type="ECO:0000313" key="1">
    <source>
        <dbReference type="EMBL" id="KAJ5098588.1"/>
    </source>
</evidence>
<sequence>MRGTKHISQLGKERLQNEAAALRFIRRISNIPVPILYGAFKVDDSFMLITDIGGVVLKVLSEDEKSVVRTEVEQNIATLRGIKSDTIGGPSGIVLPPYRVMRPSDRD</sequence>
<organism evidence="1 2">
    <name type="scientific">Penicillium argentinense</name>
    <dbReference type="NCBI Taxonomy" id="1131581"/>
    <lineage>
        <taxon>Eukaryota</taxon>
        <taxon>Fungi</taxon>
        <taxon>Dikarya</taxon>
        <taxon>Ascomycota</taxon>
        <taxon>Pezizomycotina</taxon>
        <taxon>Eurotiomycetes</taxon>
        <taxon>Eurotiomycetidae</taxon>
        <taxon>Eurotiales</taxon>
        <taxon>Aspergillaceae</taxon>
        <taxon>Penicillium</taxon>
    </lineage>
</organism>
<protein>
    <recommendedName>
        <fullName evidence="3">Aminoglycoside phosphotransferase domain-containing protein</fullName>
    </recommendedName>
</protein>
<proteinExistence type="predicted"/>
<comment type="caution">
    <text evidence="1">The sequence shown here is derived from an EMBL/GenBank/DDBJ whole genome shotgun (WGS) entry which is preliminary data.</text>
</comment>
<name>A0A9W9FE65_9EURO</name>
<accession>A0A9W9FE65</accession>
<gene>
    <name evidence="1" type="ORF">N7532_005589</name>
</gene>
<dbReference type="GeneID" id="81357062"/>
<reference evidence="1" key="1">
    <citation type="submission" date="2022-11" db="EMBL/GenBank/DDBJ databases">
        <authorList>
            <person name="Petersen C."/>
        </authorList>
    </citation>
    <scope>NUCLEOTIDE SEQUENCE</scope>
    <source>
        <strain evidence="1">IBT 30761</strain>
    </source>
</reference>
<evidence type="ECO:0008006" key="3">
    <source>
        <dbReference type="Google" id="ProtNLM"/>
    </source>
</evidence>
<dbReference type="EMBL" id="JAPQKI010000005">
    <property type="protein sequence ID" value="KAJ5098588.1"/>
    <property type="molecule type" value="Genomic_DNA"/>
</dbReference>
<reference evidence="1" key="2">
    <citation type="journal article" date="2023" name="IMA Fungus">
        <title>Comparative genomic study of the Penicillium genus elucidates a diverse pangenome and 15 lateral gene transfer events.</title>
        <authorList>
            <person name="Petersen C."/>
            <person name="Sorensen T."/>
            <person name="Nielsen M.R."/>
            <person name="Sondergaard T.E."/>
            <person name="Sorensen J.L."/>
            <person name="Fitzpatrick D.A."/>
            <person name="Frisvad J.C."/>
            <person name="Nielsen K.L."/>
        </authorList>
    </citation>
    <scope>NUCLEOTIDE SEQUENCE</scope>
    <source>
        <strain evidence="1">IBT 30761</strain>
    </source>
</reference>
<evidence type="ECO:0000313" key="2">
    <source>
        <dbReference type="Proteomes" id="UP001149074"/>
    </source>
</evidence>
<dbReference type="RefSeq" id="XP_056474242.1">
    <property type="nucleotide sequence ID" value="XM_056618083.1"/>
</dbReference>
<keyword evidence="2" id="KW-1185">Reference proteome</keyword>